<feature type="active site" description="Proton acceptor" evidence="4">
    <location>
        <position position="291"/>
    </location>
</feature>
<dbReference type="Pfam" id="PF00891">
    <property type="entry name" value="Methyltransf_2"/>
    <property type="match status" value="1"/>
</dbReference>
<evidence type="ECO:0000256" key="1">
    <source>
        <dbReference type="ARBA" id="ARBA00022603"/>
    </source>
</evidence>
<evidence type="ECO:0000259" key="5">
    <source>
        <dbReference type="Pfam" id="PF00891"/>
    </source>
</evidence>
<dbReference type="Proteomes" id="UP000799291">
    <property type="component" value="Unassembled WGS sequence"/>
</dbReference>
<evidence type="ECO:0000313" key="8">
    <source>
        <dbReference type="Proteomes" id="UP000799291"/>
    </source>
</evidence>
<keyword evidence="1 7" id="KW-0489">Methyltransferase</keyword>
<evidence type="ECO:0000259" key="6">
    <source>
        <dbReference type="Pfam" id="PF08100"/>
    </source>
</evidence>
<name>A0A6G1IK23_9PLEO</name>
<dbReference type="InterPro" id="IPR029063">
    <property type="entry name" value="SAM-dependent_MTases_sf"/>
</dbReference>
<dbReference type="EMBL" id="MU005612">
    <property type="protein sequence ID" value="KAF2678438.1"/>
    <property type="molecule type" value="Genomic_DNA"/>
</dbReference>
<evidence type="ECO:0000256" key="2">
    <source>
        <dbReference type="ARBA" id="ARBA00022679"/>
    </source>
</evidence>
<evidence type="ECO:0000256" key="4">
    <source>
        <dbReference type="PIRSR" id="PIRSR005739-1"/>
    </source>
</evidence>
<dbReference type="GO" id="GO:0032259">
    <property type="term" value="P:methylation"/>
    <property type="evidence" value="ECO:0007669"/>
    <property type="project" value="UniProtKB-KW"/>
</dbReference>
<dbReference type="PANTHER" id="PTHR43712:SF1">
    <property type="entry name" value="HYPOTHETICAL O-METHYLTRANSFERASE (EUROFUNG)-RELATED"/>
    <property type="match status" value="1"/>
</dbReference>
<evidence type="ECO:0000313" key="7">
    <source>
        <dbReference type="EMBL" id="KAF2678438.1"/>
    </source>
</evidence>
<dbReference type="PIRSF" id="PIRSF005739">
    <property type="entry name" value="O-mtase"/>
    <property type="match status" value="1"/>
</dbReference>
<dbReference type="InterPro" id="IPR001077">
    <property type="entry name" value="COMT_C"/>
</dbReference>
<protein>
    <submittedName>
        <fullName evidence="7">S-adenosyl-L-methionine-dependent methyltransferase</fullName>
    </submittedName>
</protein>
<accession>A0A6G1IK23</accession>
<feature type="domain" description="O-methyltransferase C-terminal" evidence="5">
    <location>
        <begin position="213"/>
        <end position="361"/>
    </location>
</feature>
<feature type="domain" description="O-methyltransferase dimerisation" evidence="6">
    <location>
        <begin position="51"/>
        <end position="120"/>
    </location>
</feature>
<keyword evidence="3" id="KW-0949">S-adenosyl-L-methionine</keyword>
<proteinExistence type="predicted"/>
<dbReference type="Pfam" id="PF08100">
    <property type="entry name" value="Dimerisation"/>
    <property type="match status" value="1"/>
</dbReference>
<reference evidence="7" key="1">
    <citation type="journal article" date="2020" name="Stud. Mycol.">
        <title>101 Dothideomycetes genomes: a test case for predicting lifestyles and emergence of pathogens.</title>
        <authorList>
            <person name="Haridas S."/>
            <person name="Albert R."/>
            <person name="Binder M."/>
            <person name="Bloem J."/>
            <person name="Labutti K."/>
            <person name="Salamov A."/>
            <person name="Andreopoulos B."/>
            <person name="Baker S."/>
            <person name="Barry K."/>
            <person name="Bills G."/>
            <person name="Bluhm B."/>
            <person name="Cannon C."/>
            <person name="Castanera R."/>
            <person name="Culley D."/>
            <person name="Daum C."/>
            <person name="Ezra D."/>
            <person name="Gonzalez J."/>
            <person name="Henrissat B."/>
            <person name="Kuo A."/>
            <person name="Liang C."/>
            <person name="Lipzen A."/>
            <person name="Lutzoni F."/>
            <person name="Magnuson J."/>
            <person name="Mondo S."/>
            <person name="Nolan M."/>
            <person name="Ohm R."/>
            <person name="Pangilinan J."/>
            <person name="Park H.-J."/>
            <person name="Ramirez L."/>
            <person name="Alfaro M."/>
            <person name="Sun H."/>
            <person name="Tritt A."/>
            <person name="Yoshinaga Y."/>
            <person name="Zwiers L.-H."/>
            <person name="Turgeon B."/>
            <person name="Goodwin S."/>
            <person name="Spatafora J."/>
            <person name="Crous P."/>
            <person name="Grigoriev I."/>
        </authorList>
    </citation>
    <scope>NUCLEOTIDE SEQUENCE</scope>
    <source>
        <strain evidence="7">CBS 122367</strain>
    </source>
</reference>
<dbReference type="GO" id="GO:0008171">
    <property type="term" value="F:O-methyltransferase activity"/>
    <property type="evidence" value="ECO:0007669"/>
    <property type="project" value="InterPro"/>
</dbReference>
<dbReference type="GO" id="GO:0046983">
    <property type="term" value="F:protein dimerization activity"/>
    <property type="evidence" value="ECO:0007669"/>
    <property type="project" value="InterPro"/>
</dbReference>
<dbReference type="SUPFAM" id="SSF53335">
    <property type="entry name" value="S-adenosyl-L-methionine-dependent methyltransferases"/>
    <property type="match status" value="1"/>
</dbReference>
<evidence type="ECO:0000256" key="3">
    <source>
        <dbReference type="ARBA" id="ARBA00022691"/>
    </source>
</evidence>
<keyword evidence="2 7" id="KW-0808">Transferase</keyword>
<keyword evidence="8" id="KW-1185">Reference proteome</keyword>
<dbReference type="OrthoDB" id="2410195at2759"/>
<dbReference type="PANTHER" id="PTHR43712">
    <property type="entry name" value="PUTATIVE (AFU_ORTHOLOGUE AFUA_4G14580)-RELATED"/>
    <property type="match status" value="1"/>
</dbReference>
<dbReference type="InterPro" id="IPR036388">
    <property type="entry name" value="WH-like_DNA-bd_sf"/>
</dbReference>
<dbReference type="Gene3D" id="3.40.50.150">
    <property type="entry name" value="Vaccinia Virus protein VP39"/>
    <property type="match status" value="1"/>
</dbReference>
<sequence>MESLTSQIRTLYTQSDDPTRQKIQSDLRDLQLSFDTEWDTVVRLGAGLVQITLVKTGTDLNLFQILASHPTPLTLNSIAEKTNAAPNLLTHILRATSAFGLTLQTSPTTYTATSLTHTLASPHVSSAIKHVFDVHAPVAHAFPGWLADHKYQDIRSNKDLPFHRAMDTHLEPFEWMKRNPEQMVSLGHAMAIQRVAHWTSSYPIGEEVGSYVASADSALLVDVGGGFGQQAVAFQQAVSSANITGRIVVQDVPETLESVPQVDGIEFEAHDFFTEQPIKGAKFYYLRHILHDWTDEDSVRILKAIVPAMGPESRLVIDEVVLPEENLPWQAAYMDITMMGALGGVERTKAEYESLLDAAGLKLIDMHKYDAKLQSVMLAALK</sequence>
<dbReference type="InterPro" id="IPR016461">
    <property type="entry name" value="COMT-like"/>
</dbReference>
<organism evidence="7 8">
    <name type="scientific">Lentithecium fluviatile CBS 122367</name>
    <dbReference type="NCBI Taxonomy" id="1168545"/>
    <lineage>
        <taxon>Eukaryota</taxon>
        <taxon>Fungi</taxon>
        <taxon>Dikarya</taxon>
        <taxon>Ascomycota</taxon>
        <taxon>Pezizomycotina</taxon>
        <taxon>Dothideomycetes</taxon>
        <taxon>Pleosporomycetidae</taxon>
        <taxon>Pleosporales</taxon>
        <taxon>Massarineae</taxon>
        <taxon>Lentitheciaceae</taxon>
        <taxon>Lentithecium</taxon>
    </lineage>
</organism>
<dbReference type="AlphaFoldDB" id="A0A6G1IK23"/>
<dbReference type="SUPFAM" id="SSF46785">
    <property type="entry name" value="Winged helix' DNA-binding domain"/>
    <property type="match status" value="1"/>
</dbReference>
<dbReference type="InterPro" id="IPR036390">
    <property type="entry name" value="WH_DNA-bd_sf"/>
</dbReference>
<dbReference type="PROSITE" id="PS51683">
    <property type="entry name" value="SAM_OMT_II"/>
    <property type="match status" value="1"/>
</dbReference>
<dbReference type="InterPro" id="IPR012967">
    <property type="entry name" value="COMT_dimerisation"/>
</dbReference>
<gene>
    <name evidence="7" type="ORF">K458DRAFT_348567</name>
</gene>
<dbReference type="Gene3D" id="1.10.10.10">
    <property type="entry name" value="Winged helix-like DNA-binding domain superfamily/Winged helix DNA-binding domain"/>
    <property type="match status" value="1"/>
</dbReference>